<keyword evidence="1" id="KW-0472">Membrane</keyword>
<dbReference type="GO" id="GO:0097374">
    <property type="term" value="P:sensory neuron axon guidance"/>
    <property type="evidence" value="ECO:0007669"/>
    <property type="project" value="TreeGrafter"/>
</dbReference>
<dbReference type="AlphaFoldDB" id="A0AAD5MCH2"/>
<dbReference type="SUPFAM" id="SSF81296">
    <property type="entry name" value="E set domains"/>
    <property type="match status" value="3"/>
</dbReference>
<dbReference type="GO" id="GO:0007162">
    <property type="term" value="P:negative regulation of cell adhesion"/>
    <property type="evidence" value="ECO:0007669"/>
    <property type="project" value="TreeGrafter"/>
</dbReference>
<proteinExistence type="predicted"/>
<keyword evidence="1" id="KW-1133">Transmembrane helix</keyword>
<dbReference type="InterPro" id="IPR002909">
    <property type="entry name" value="IPT_dom"/>
</dbReference>
<reference evidence="3" key="1">
    <citation type="submission" date="2021-06" db="EMBL/GenBank/DDBJ databases">
        <title>Parelaphostrongylus tenuis whole genome reference sequence.</title>
        <authorList>
            <person name="Garwood T.J."/>
            <person name="Larsen P.A."/>
            <person name="Fountain-Jones N.M."/>
            <person name="Garbe J.R."/>
            <person name="Macchietto M.G."/>
            <person name="Kania S.A."/>
            <person name="Gerhold R.W."/>
            <person name="Richards J.E."/>
            <person name="Wolf T.M."/>
        </authorList>
    </citation>
    <scope>NUCLEOTIDE SEQUENCE</scope>
    <source>
        <strain evidence="3">MNPRO001-30</strain>
        <tissue evidence="3">Meninges</tissue>
    </source>
</reference>
<dbReference type="PANTHER" id="PTHR22625:SF44">
    <property type="entry name" value="PLEXIN-B"/>
    <property type="match status" value="1"/>
</dbReference>
<dbReference type="Pfam" id="PF01833">
    <property type="entry name" value="TIG"/>
    <property type="match status" value="4"/>
</dbReference>
<feature type="domain" description="IPT/TIG" evidence="2">
    <location>
        <begin position="166"/>
        <end position="252"/>
    </location>
</feature>
<organism evidence="3 4">
    <name type="scientific">Parelaphostrongylus tenuis</name>
    <name type="common">Meningeal worm</name>
    <dbReference type="NCBI Taxonomy" id="148309"/>
    <lineage>
        <taxon>Eukaryota</taxon>
        <taxon>Metazoa</taxon>
        <taxon>Ecdysozoa</taxon>
        <taxon>Nematoda</taxon>
        <taxon>Chromadorea</taxon>
        <taxon>Rhabditida</taxon>
        <taxon>Rhabditina</taxon>
        <taxon>Rhabditomorpha</taxon>
        <taxon>Strongyloidea</taxon>
        <taxon>Metastrongylidae</taxon>
        <taxon>Parelaphostrongylus</taxon>
    </lineage>
</organism>
<dbReference type="GO" id="GO:0005886">
    <property type="term" value="C:plasma membrane"/>
    <property type="evidence" value="ECO:0007669"/>
    <property type="project" value="TreeGrafter"/>
</dbReference>
<dbReference type="CDD" id="cd20805">
    <property type="entry name" value="C1_DGK_rpt2"/>
    <property type="match status" value="1"/>
</dbReference>
<keyword evidence="1" id="KW-0812">Transmembrane</keyword>
<sequence length="580" mass="63948">MKVTYNELLPNVTVPLEFLQGNHIIDATNISIFSCSLLAADCSSCMFVSSLWACSWCSGRCAHDCVRSSHNFVCDHPQILSFSPSSGPVEGGTEITIIGRDLGSTLEDVKERVFVAGSRCAVTHYEISRKLVCRVEKGTSVGPIRITVGRTGSRTAESTLIYSFVETLVFSVYPSFAPVSGGTKITLYGQNLDAGSNAVVGVGGVPCKDIARNSTSSLTCVVSRKMTPSKLAQIVVSIDDATMSLPDPFEFRPDPVVTSVYPLVTFRSGGRMVTVEGSNFDSVLSARMFFASSTTPPFEIVSKLASCQIQNATFMFCFTPELLPDPPFRSSYARFPLGFAMDNVTSVRNLGHRIQMRVVPDPEFAPFKGIRIHQGDQPLILDGSHLNEAAEPQDYQIFIGTERCYVTLVDSRQLVCNGPSTQPEATDDKGNVIVGGLPLVSVTVGMLRSELGLIEYVDPIATLRLWVLVVVALTALSSLLVLLAFLWKKRRLERERDYRKIQMQMEHLESNVRKECKQAFAELQTTMDSCGDDEYEGTHLTSFFDFLYRLLWEGQRLDAFTIPLCFDTTGYFSPIRCASQ</sequence>
<name>A0AAD5MCH2_PARTN</name>
<dbReference type="GO" id="GO:0030334">
    <property type="term" value="P:regulation of cell migration"/>
    <property type="evidence" value="ECO:0007669"/>
    <property type="project" value="TreeGrafter"/>
</dbReference>
<comment type="caution">
    <text evidence="3">The sequence shown here is derived from an EMBL/GenBank/DDBJ whole genome shotgun (WGS) entry which is preliminary data.</text>
</comment>
<keyword evidence="4" id="KW-1185">Reference proteome</keyword>
<evidence type="ECO:0000313" key="4">
    <source>
        <dbReference type="Proteomes" id="UP001196413"/>
    </source>
</evidence>
<feature type="domain" description="IPT/TIG" evidence="2">
    <location>
        <begin position="254"/>
        <end position="347"/>
    </location>
</feature>
<dbReference type="GO" id="GO:0050772">
    <property type="term" value="P:positive regulation of axonogenesis"/>
    <property type="evidence" value="ECO:0007669"/>
    <property type="project" value="TreeGrafter"/>
</dbReference>
<dbReference type="Gene3D" id="1.10.506.10">
    <property type="entry name" value="GTPase Activation - p120gap, domain 1"/>
    <property type="match status" value="1"/>
</dbReference>
<dbReference type="GO" id="GO:0002116">
    <property type="term" value="C:semaphorin receptor complex"/>
    <property type="evidence" value="ECO:0007669"/>
    <property type="project" value="TreeGrafter"/>
</dbReference>
<gene>
    <name evidence="3" type="ORF">KIN20_001369</name>
</gene>
<accession>A0AAD5MCH2</accession>
<dbReference type="Gene3D" id="2.60.40.10">
    <property type="entry name" value="Immunoglobulins"/>
    <property type="match status" value="3"/>
</dbReference>
<feature type="domain" description="IPT/TIG" evidence="2">
    <location>
        <begin position="76"/>
        <end position="165"/>
    </location>
</feature>
<dbReference type="PANTHER" id="PTHR22625">
    <property type="entry name" value="PLEXIN"/>
    <property type="match status" value="1"/>
</dbReference>
<feature type="transmembrane region" description="Helical" evidence="1">
    <location>
        <begin position="465"/>
        <end position="487"/>
    </location>
</feature>
<dbReference type="EMBL" id="JAHQIW010000189">
    <property type="protein sequence ID" value="KAJ1346552.1"/>
    <property type="molecule type" value="Genomic_DNA"/>
</dbReference>
<evidence type="ECO:0000256" key="1">
    <source>
        <dbReference type="SAM" id="Phobius"/>
    </source>
</evidence>
<dbReference type="GO" id="GO:0008045">
    <property type="term" value="P:motor neuron axon guidance"/>
    <property type="evidence" value="ECO:0007669"/>
    <property type="project" value="TreeGrafter"/>
</dbReference>
<dbReference type="GO" id="GO:0017154">
    <property type="term" value="F:semaphorin receptor activity"/>
    <property type="evidence" value="ECO:0007669"/>
    <property type="project" value="InterPro"/>
</dbReference>
<dbReference type="SMART" id="SM00429">
    <property type="entry name" value="IPT"/>
    <property type="match status" value="3"/>
</dbReference>
<protein>
    <recommendedName>
        <fullName evidence="2">IPT/TIG domain-containing protein</fullName>
    </recommendedName>
</protein>
<dbReference type="GO" id="GO:0008360">
    <property type="term" value="P:regulation of cell shape"/>
    <property type="evidence" value="ECO:0007669"/>
    <property type="project" value="TreeGrafter"/>
</dbReference>
<dbReference type="InterPro" id="IPR013783">
    <property type="entry name" value="Ig-like_fold"/>
</dbReference>
<dbReference type="InterPro" id="IPR014756">
    <property type="entry name" value="Ig_E-set"/>
</dbReference>
<dbReference type="Proteomes" id="UP001196413">
    <property type="component" value="Unassembled WGS sequence"/>
</dbReference>
<dbReference type="InterPro" id="IPR031148">
    <property type="entry name" value="Plexin"/>
</dbReference>
<evidence type="ECO:0000259" key="2">
    <source>
        <dbReference type="SMART" id="SM00429"/>
    </source>
</evidence>
<dbReference type="InterPro" id="IPR008936">
    <property type="entry name" value="Rho_GTPase_activation_prot"/>
</dbReference>
<evidence type="ECO:0000313" key="3">
    <source>
        <dbReference type="EMBL" id="KAJ1346552.1"/>
    </source>
</evidence>